<reference evidence="3 6" key="2">
    <citation type="journal article" date="2018" name="Nat. Biotechnol.">
        <title>A standardized bacterial taxonomy based on genome phylogeny substantially revises the tree of life.</title>
        <authorList>
            <person name="Parks D.H."/>
            <person name="Chuvochina M."/>
            <person name="Waite D.W."/>
            <person name="Rinke C."/>
            <person name="Skarshewski A."/>
            <person name="Chaumeil P.A."/>
            <person name="Hugenholtz P."/>
        </authorList>
    </citation>
    <scope>NUCLEOTIDE SEQUENCE [LARGE SCALE GENOMIC DNA]</scope>
    <source>
        <strain evidence="3">UBA8557</strain>
    </source>
</reference>
<dbReference type="EMBL" id="AWFH01000005">
    <property type="protein sequence ID" value="KCZ63646.1"/>
    <property type="molecule type" value="Genomic_DNA"/>
</dbReference>
<evidence type="ECO:0000259" key="2">
    <source>
        <dbReference type="Pfam" id="PF13676"/>
    </source>
</evidence>
<dbReference type="AlphaFoldDB" id="A0A059E7G7"/>
<dbReference type="STRING" id="1280948.HY36_14235"/>
<dbReference type="EMBL" id="DMBR01000017">
    <property type="protein sequence ID" value="HAE93004.1"/>
    <property type="molecule type" value="Genomic_DNA"/>
</dbReference>
<feature type="compositionally biased region" description="Acidic residues" evidence="1">
    <location>
        <begin position="458"/>
        <end position="473"/>
    </location>
</feature>
<organism evidence="4 5">
    <name type="scientific">Hyphomonas atlantica</name>
    <dbReference type="NCBI Taxonomy" id="1280948"/>
    <lineage>
        <taxon>Bacteria</taxon>
        <taxon>Pseudomonadati</taxon>
        <taxon>Pseudomonadota</taxon>
        <taxon>Alphaproteobacteria</taxon>
        <taxon>Hyphomonadales</taxon>
        <taxon>Hyphomonadaceae</taxon>
        <taxon>Hyphomonas</taxon>
    </lineage>
</organism>
<feature type="compositionally biased region" description="Basic and acidic residues" evidence="1">
    <location>
        <begin position="364"/>
        <end position="377"/>
    </location>
</feature>
<evidence type="ECO:0000313" key="5">
    <source>
        <dbReference type="Proteomes" id="UP000024547"/>
    </source>
</evidence>
<dbReference type="Proteomes" id="UP000259173">
    <property type="component" value="Unassembled WGS sequence"/>
</dbReference>
<feature type="region of interest" description="Disordered" evidence="1">
    <location>
        <begin position="364"/>
        <end position="386"/>
    </location>
</feature>
<evidence type="ECO:0000313" key="6">
    <source>
        <dbReference type="Proteomes" id="UP000259173"/>
    </source>
</evidence>
<dbReference type="RefSeq" id="WP_051602527.1">
    <property type="nucleotide sequence ID" value="NZ_AWFH01000005.1"/>
</dbReference>
<dbReference type="Pfam" id="PF13676">
    <property type="entry name" value="TIR_2"/>
    <property type="match status" value="1"/>
</dbReference>
<evidence type="ECO:0000313" key="3">
    <source>
        <dbReference type="EMBL" id="HAE93004.1"/>
    </source>
</evidence>
<evidence type="ECO:0000256" key="1">
    <source>
        <dbReference type="SAM" id="MobiDB-lite"/>
    </source>
</evidence>
<accession>A0A059E7G7</accession>
<gene>
    <name evidence="3" type="ORF">DCG65_00475</name>
    <name evidence="4" type="ORF">HY36_14235</name>
</gene>
<dbReference type="eggNOG" id="COG1537">
    <property type="taxonomic scope" value="Bacteria"/>
</dbReference>
<dbReference type="PATRIC" id="fig|1280948.3.peg.1084"/>
<feature type="region of interest" description="Disordered" evidence="1">
    <location>
        <begin position="441"/>
        <end position="473"/>
    </location>
</feature>
<dbReference type="GO" id="GO:0007165">
    <property type="term" value="P:signal transduction"/>
    <property type="evidence" value="ECO:0007669"/>
    <property type="project" value="InterPro"/>
</dbReference>
<protein>
    <submittedName>
        <fullName evidence="3">TIR domain-containing protein</fullName>
    </submittedName>
</protein>
<dbReference type="Gene3D" id="3.40.50.10140">
    <property type="entry name" value="Toll/interleukin-1 receptor homology (TIR) domain"/>
    <property type="match status" value="1"/>
</dbReference>
<dbReference type="OrthoDB" id="9806903at2"/>
<dbReference type="Proteomes" id="UP000024547">
    <property type="component" value="Unassembled WGS sequence"/>
</dbReference>
<evidence type="ECO:0000313" key="4">
    <source>
        <dbReference type="EMBL" id="KCZ63646.1"/>
    </source>
</evidence>
<keyword evidence="5" id="KW-1185">Reference proteome</keyword>
<sequence>MEKTQNERTVLFVTKATPEDNEFTEWLAPRLEAAGYQVFADILNLEGGERWRKTLTRTLQDRAVKQLLICAGDGLHKNGVQEEIGIAADVSRTTGDEKFTIPLRVRSFRKVFGMGELQYLNFEDSYADGLADLLETLEKQNVPKLNEPLIQPQWEQHRRRNEIRLENRAETLTSNWVAIENAPDEIAYVAPTGPCDRDKLKRRANSFAFPTYPHLSGFITFASPLEMAEHFEGFGPIKTIATSRLSSFMEKGWSELDIKSREAKNILVALFRQAWERRLSSIGFQEYGWASGLGHHAAPAQIRINERVAWGPKEGKRRSVLRNVAKGRVWSYGVSAIPNLYPFPHFRLKARVLFSDIKENAKGDEDRQGSIIDDKERQHRHRRSDCKGWRNKSWHGRMMAFLELVAGGDSYISLPIGAGGNLVLNVMPIQMISPVTTPIVHDDEDAEETDPSTLAGDFDPEDGDTSDEEEAQK</sequence>
<dbReference type="InterPro" id="IPR035897">
    <property type="entry name" value="Toll_tir_struct_dom_sf"/>
</dbReference>
<feature type="domain" description="TIR" evidence="2">
    <location>
        <begin position="18"/>
        <end position="134"/>
    </location>
</feature>
<proteinExistence type="predicted"/>
<reference evidence="4 5" key="1">
    <citation type="journal article" date="2014" name="Antonie Van Leeuwenhoek">
        <title>Hyphomonas beringensis sp. nov. and Hyphomonas chukchiensis sp. nov., isolated from surface seawater of the Bering Sea and Chukchi Sea.</title>
        <authorList>
            <person name="Li C."/>
            <person name="Lai Q."/>
            <person name="Li G."/>
            <person name="Dong C."/>
            <person name="Wang J."/>
            <person name="Liao Y."/>
            <person name="Shao Z."/>
        </authorList>
    </citation>
    <scope>NUCLEOTIDE SEQUENCE [LARGE SCALE GENOMIC DNA]</scope>
    <source>
        <strain evidence="4 5">22II1-22F38</strain>
    </source>
</reference>
<dbReference type="InterPro" id="IPR000157">
    <property type="entry name" value="TIR_dom"/>
</dbReference>
<comment type="caution">
    <text evidence="4">The sequence shown here is derived from an EMBL/GenBank/DDBJ whole genome shotgun (WGS) entry which is preliminary data.</text>
</comment>
<name>A0A059E7G7_9PROT</name>